<evidence type="ECO:0000256" key="1">
    <source>
        <dbReference type="SAM" id="SignalP"/>
    </source>
</evidence>
<dbReference type="EMBL" id="CP016094">
    <property type="protein sequence ID" value="AOS43175.1"/>
    <property type="molecule type" value="Genomic_DNA"/>
</dbReference>
<organism evidence="2 3">
    <name type="scientific">Lacunisphaera limnophila</name>
    <dbReference type="NCBI Taxonomy" id="1838286"/>
    <lineage>
        <taxon>Bacteria</taxon>
        <taxon>Pseudomonadati</taxon>
        <taxon>Verrucomicrobiota</taxon>
        <taxon>Opitutia</taxon>
        <taxon>Opitutales</taxon>
        <taxon>Opitutaceae</taxon>
        <taxon>Lacunisphaera</taxon>
    </lineage>
</organism>
<dbReference type="OrthoDB" id="1436842at2"/>
<accession>A0A1I7PHT1</accession>
<feature type="chain" id="PRO_5009304131" description="DUF4136 domain-containing protein" evidence="1">
    <location>
        <begin position="25"/>
        <end position="145"/>
    </location>
</feature>
<evidence type="ECO:0000313" key="2">
    <source>
        <dbReference type="EMBL" id="AOS43175.1"/>
    </source>
</evidence>
<proteinExistence type="predicted"/>
<dbReference type="KEGG" id="obg:Verru16b_00218"/>
<dbReference type="AlphaFoldDB" id="A0A1I7PHT1"/>
<dbReference type="PROSITE" id="PS51257">
    <property type="entry name" value="PROKAR_LIPOPROTEIN"/>
    <property type="match status" value="1"/>
</dbReference>
<dbReference type="RefSeq" id="WP_069960560.1">
    <property type="nucleotide sequence ID" value="NZ_CP016094.1"/>
</dbReference>
<keyword evidence="3" id="KW-1185">Reference proteome</keyword>
<reference evidence="2 3" key="1">
    <citation type="submission" date="2016-06" db="EMBL/GenBank/DDBJ databases">
        <title>Three novel species with peptidoglycan cell walls form the new genus Lacunisphaera gen. nov. in the family Opitutaceae of the verrucomicrobial subdivision 4.</title>
        <authorList>
            <person name="Rast P."/>
            <person name="Gloeckner I."/>
            <person name="Jogler M."/>
            <person name="Boedeker C."/>
            <person name="Jeske O."/>
            <person name="Wiegand S."/>
            <person name="Reinhardt R."/>
            <person name="Schumann P."/>
            <person name="Rohde M."/>
            <person name="Spring S."/>
            <person name="Gloeckner F.O."/>
            <person name="Jogler C."/>
        </authorList>
    </citation>
    <scope>NUCLEOTIDE SEQUENCE [LARGE SCALE GENOMIC DNA]</scope>
    <source>
        <strain evidence="2 3">IG16b</strain>
    </source>
</reference>
<evidence type="ECO:0008006" key="4">
    <source>
        <dbReference type="Google" id="ProtNLM"/>
    </source>
</evidence>
<evidence type="ECO:0000313" key="3">
    <source>
        <dbReference type="Proteomes" id="UP000095228"/>
    </source>
</evidence>
<protein>
    <recommendedName>
        <fullName evidence="4">DUF4136 domain-containing protein</fullName>
    </recommendedName>
</protein>
<sequence length="145" mass="16373">MTTTLRTFPAAFLLCLLLGGCASVDTKVERAEDLARVQRFFVIANANDSRALDRHLVNALRARGLTAEFGPRTMIPDDTQAVITYQDSWTWDFGDRLMYLEVTARDVQSRQPLGLMQYRAKIPGRQPVGEIITDLVTRLFTPAKR</sequence>
<keyword evidence="1" id="KW-0732">Signal</keyword>
<feature type="signal peptide" evidence="1">
    <location>
        <begin position="1"/>
        <end position="24"/>
    </location>
</feature>
<dbReference type="Proteomes" id="UP000095228">
    <property type="component" value="Chromosome"/>
</dbReference>
<name>A0A1I7PHT1_9BACT</name>
<gene>
    <name evidence="2" type="ORF">Verru16b_00218</name>
</gene>